<dbReference type="InterPro" id="IPR037914">
    <property type="entry name" value="SpoVT-AbrB_sf"/>
</dbReference>
<dbReference type="GO" id="GO:0097351">
    <property type="term" value="F:toxin sequestering activity"/>
    <property type="evidence" value="ECO:0007669"/>
    <property type="project" value="InterPro"/>
</dbReference>
<dbReference type="EMBL" id="VSSQ01000015">
    <property type="protein sequence ID" value="MPL61577.1"/>
    <property type="molecule type" value="Genomic_DNA"/>
</dbReference>
<dbReference type="InterPro" id="IPR007159">
    <property type="entry name" value="SpoVT-AbrB_dom"/>
</dbReference>
<dbReference type="PROSITE" id="PS51740">
    <property type="entry name" value="SPOVT_ABRB"/>
    <property type="match status" value="1"/>
</dbReference>
<comment type="caution">
    <text evidence="2">The sequence shown here is derived from an EMBL/GenBank/DDBJ whole genome shotgun (WGS) entry which is preliminary data.</text>
</comment>
<organism evidence="2">
    <name type="scientific">bioreactor metagenome</name>
    <dbReference type="NCBI Taxonomy" id="1076179"/>
    <lineage>
        <taxon>unclassified sequences</taxon>
        <taxon>metagenomes</taxon>
        <taxon>ecological metagenomes</taxon>
    </lineage>
</organism>
<dbReference type="PANTHER" id="PTHR40516:SF1">
    <property type="entry name" value="ANTITOXIN CHPS-RELATED"/>
    <property type="match status" value="1"/>
</dbReference>
<evidence type="ECO:0000259" key="1">
    <source>
        <dbReference type="PROSITE" id="PS51740"/>
    </source>
</evidence>
<dbReference type="PANTHER" id="PTHR40516">
    <property type="entry name" value="ANTITOXIN CHPS-RELATED"/>
    <property type="match status" value="1"/>
</dbReference>
<dbReference type="InterPro" id="IPR039052">
    <property type="entry name" value="Antitox_PemI-like"/>
</dbReference>
<evidence type="ECO:0000313" key="2">
    <source>
        <dbReference type="EMBL" id="MPL61577.1"/>
    </source>
</evidence>
<dbReference type="Gene3D" id="2.10.260.10">
    <property type="match status" value="1"/>
</dbReference>
<reference evidence="2" key="1">
    <citation type="submission" date="2019-08" db="EMBL/GenBank/DDBJ databases">
        <authorList>
            <person name="Kucharzyk K."/>
            <person name="Murdoch R.W."/>
            <person name="Higgins S."/>
            <person name="Loffler F."/>
        </authorList>
    </citation>
    <scope>NUCLEOTIDE SEQUENCE</scope>
</reference>
<protein>
    <submittedName>
        <fullName evidence="2">Antitoxin MazE</fullName>
    </submittedName>
</protein>
<proteinExistence type="predicted"/>
<dbReference type="SMART" id="SM00966">
    <property type="entry name" value="SpoVT_AbrB"/>
    <property type="match status" value="1"/>
</dbReference>
<dbReference type="SUPFAM" id="SSF89447">
    <property type="entry name" value="AbrB/MazE/MraZ-like"/>
    <property type="match status" value="1"/>
</dbReference>
<sequence length="80" mass="8716">MKTLVQKWGNSLALRIPKVFAAEVGLQKETSVEVSLTDGKLIITPVSQPKLTLQQLLAKITKYNLHSEVDTGPAAGDEAW</sequence>
<feature type="domain" description="SpoVT-AbrB" evidence="1">
    <location>
        <begin position="3"/>
        <end position="48"/>
    </location>
</feature>
<gene>
    <name evidence="2" type="primary">mazE</name>
    <name evidence="2" type="ORF">SDC9_07154</name>
</gene>
<dbReference type="AlphaFoldDB" id="A0A644T4Z0"/>
<dbReference type="GO" id="GO:0003677">
    <property type="term" value="F:DNA binding"/>
    <property type="evidence" value="ECO:0007669"/>
    <property type="project" value="InterPro"/>
</dbReference>
<accession>A0A644T4Z0</accession>
<name>A0A644T4Z0_9ZZZZ</name>
<dbReference type="Pfam" id="PF04014">
    <property type="entry name" value="MazE_antitoxin"/>
    <property type="match status" value="1"/>
</dbReference>